<gene>
    <name evidence="3" type="ORF">RclHR1_02560011</name>
</gene>
<evidence type="ECO:0008006" key="5">
    <source>
        <dbReference type="Google" id="ProtNLM"/>
    </source>
</evidence>
<dbReference type="Gene3D" id="2.130.10.10">
    <property type="entry name" value="YVTN repeat-like/Quinoprotein amine dehydrogenase"/>
    <property type="match status" value="1"/>
</dbReference>
<feature type="transmembrane region" description="Helical" evidence="2">
    <location>
        <begin position="669"/>
        <end position="692"/>
    </location>
</feature>
<reference evidence="3 4" key="1">
    <citation type="submission" date="2017-11" db="EMBL/GenBank/DDBJ databases">
        <title>The genome of Rhizophagus clarus HR1 reveals common genetic basis of auxotrophy among arbuscular mycorrhizal fungi.</title>
        <authorList>
            <person name="Kobayashi Y."/>
        </authorList>
    </citation>
    <scope>NUCLEOTIDE SEQUENCE [LARGE SCALE GENOMIC DNA]</scope>
    <source>
        <strain evidence="3 4">HR1</strain>
    </source>
</reference>
<feature type="transmembrane region" description="Helical" evidence="2">
    <location>
        <begin position="824"/>
        <end position="844"/>
    </location>
</feature>
<evidence type="ECO:0000256" key="1">
    <source>
        <dbReference type="SAM" id="MobiDB-lite"/>
    </source>
</evidence>
<feature type="transmembrane region" description="Helical" evidence="2">
    <location>
        <begin position="465"/>
        <end position="484"/>
    </location>
</feature>
<evidence type="ECO:0000256" key="2">
    <source>
        <dbReference type="SAM" id="Phobius"/>
    </source>
</evidence>
<keyword evidence="2" id="KW-0812">Transmembrane</keyword>
<comment type="caution">
    <text evidence="3">The sequence shown here is derived from an EMBL/GenBank/DDBJ whole genome shotgun (WGS) entry which is preliminary data.</text>
</comment>
<dbReference type="SUPFAM" id="SSF69322">
    <property type="entry name" value="Tricorn protease domain 2"/>
    <property type="match status" value="1"/>
</dbReference>
<evidence type="ECO:0000313" key="4">
    <source>
        <dbReference type="Proteomes" id="UP000247702"/>
    </source>
</evidence>
<dbReference type="AlphaFoldDB" id="A0A2Z6RF38"/>
<dbReference type="Proteomes" id="UP000247702">
    <property type="component" value="Unassembled WGS sequence"/>
</dbReference>
<feature type="transmembrane region" description="Helical" evidence="2">
    <location>
        <begin position="942"/>
        <end position="965"/>
    </location>
</feature>
<name>A0A2Z6RF38_9GLOM</name>
<keyword evidence="4" id="KW-1185">Reference proteome</keyword>
<protein>
    <recommendedName>
        <fullName evidence="5">Ion transport domain-containing protein</fullName>
    </recommendedName>
</protein>
<keyword evidence="2" id="KW-0472">Membrane</keyword>
<keyword evidence="2" id="KW-1133">Transmembrane helix</keyword>
<evidence type="ECO:0000313" key="3">
    <source>
        <dbReference type="EMBL" id="GBB95551.1"/>
    </source>
</evidence>
<proteinExistence type="predicted"/>
<dbReference type="InterPro" id="IPR015943">
    <property type="entry name" value="WD40/YVTN_repeat-like_dom_sf"/>
</dbReference>
<accession>A0A2Z6RF38</accession>
<sequence>MSDENKSAKVEIDIDKSDDFEINIDKIDNDNDIDPHNDKNDIDPHNGKDITKMEISAKEEHLVTYSKDDNSIVYWDIEKKRAEFRVNVKLGRDTDLCIRISDNKKLAIDNGSHLRIYDMENNQEIKLENLDCHHPTFDYRYFTFNLNDEFILYERDNNIVLFYSTQTKNKKWKCKRMYKIPKDFELISVSKDDKLYLFSNDHSIYAWDLVTEKNLKILSITEELPKDLGKRFKKHIRFYNDENFICIYVVGKIPIFSTKMETHIGTLYNSKAKTDETHVYYYAWRLPSLRPLLNNIDVMLEYVRSKSPEDLKDKDKIQITTKYALGIQKGRIWKMDLEESLAGMDLTIENLKNPSEFLKYWDEYFGNNSELIRKTFKVHGVKLFGIYKPFLDNINELFEEVIDGKHEEERKKESSLGIIRWEIIIERRILKLKAFITIHGKVTTLTRDENLNDRSMTARLLGIKLFSQVNIIILTTKGLFIYFIDTKNESESNVSIILFYYYYMEINDENVEECKNFFLKPTLPLPNYNSFKFCEGFVSDIQSNDKNVIYYEKLLTFGIKEHKFDLINKIYENSLKKFKYEDETRDYLTIITSTMPLLKEYYPEFISKYSSDTSMIIDSYLFNVKDNDDSLHLYSFRHLHIVNLTRSIWWYKYKVFMNKSSWNKLYLRLYNFFQILIIFPLFPIYFITFYILSKYKFIDNIIDNVYDVFSLYFYIIERFSKRTKTKTITFMNPYIGFVNYPPYDNYYDWFIELFRPQPSPFVESISREIYKTWDGETLINFKWNHYGKYYYSIIWIGFMFLLGCFTAAATIPQQYIDDDVRKKLLIASIILGFIHLSFEVRHFIYSPIKWLTNFWNIFESNFSFDEFNTNNNDPNNPWNIAPAYHQVFENGTVDPNPFIIQQPDENTNMFVDFGTSIFAMYKFLTGDSSALSNWAYKDDPSLAILIVLFSFLIVVYLMNLFIGLLNNEIEKDNDRVSYLMQKAEILAEIELFYLLPHQRRWKTWFPEVIYYYADDNKTRQKIKEMRKKSEWSTSPFTKLRETLLKQLKIEN</sequence>
<feature type="region of interest" description="Disordered" evidence="1">
    <location>
        <begin position="26"/>
        <end position="46"/>
    </location>
</feature>
<organism evidence="3 4">
    <name type="scientific">Rhizophagus clarus</name>
    <dbReference type="NCBI Taxonomy" id="94130"/>
    <lineage>
        <taxon>Eukaryota</taxon>
        <taxon>Fungi</taxon>
        <taxon>Fungi incertae sedis</taxon>
        <taxon>Mucoromycota</taxon>
        <taxon>Glomeromycotina</taxon>
        <taxon>Glomeromycetes</taxon>
        <taxon>Glomerales</taxon>
        <taxon>Glomeraceae</taxon>
        <taxon>Rhizophagus</taxon>
    </lineage>
</organism>
<feature type="transmembrane region" description="Helical" evidence="2">
    <location>
        <begin position="789"/>
        <end position="812"/>
    </location>
</feature>
<dbReference type="EMBL" id="BEXD01001735">
    <property type="protein sequence ID" value="GBB95551.1"/>
    <property type="molecule type" value="Genomic_DNA"/>
</dbReference>